<reference evidence="1 2" key="1">
    <citation type="submission" date="2024-05" db="EMBL/GenBank/DDBJ databases">
        <authorList>
            <person name="Wallberg A."/>
        </authorList>
    </citation>
    <scope>NUCLEOTIDE SEQUENCE [LARGE SCALE GENOMIC DNA]</scope>
</reference>
<accession>A0AAV2PHX7</accession>
<protein>
    <submittedName>
        <fullName evidence="1">Uncharacterized protein</fullName>
    </submittedName>
</protein>
<gene>
    <name evidence="1" type="ORF">MNOR_LOCUS458</name>
</gene>
<name>A0AAV2PHX7_MEGNR</name>
<dbReference type="EMBL" id="CAXKWB010000101">
    <property type="protein sequence ID" value="CAL4059332.1"/>
    <property type="molecule type" value="Genomic_DNA"/>
</dbReference>
<sequence>MELLENVPQLYVKGRYQNMTGSYEIKTINGDLLMSGDCHYSNCGGWPEERFTIKHRDGSWAFELKGENTGCCSCSGGYLNTEVRSAYGDVIGFLKGGYSDILLTTSSNDFLGQIYGGLFSTNKKIKLAGDADFKGKLVYQHHITCQKFLVIFPNGCPSNIRVLIVAAALELVWKSIQDSSSG</sequence>
<evidence type="ECO:0000313" key="2">
    <source>
        <dbReference type="Proteomes" id="UP001497623"/>
    </source>
</evidence>
<evidence type="ECO:0000313" key="1">
    <source>
        <dbReference type="EMBL" id="CAL4059332.1"/>
    </source>
</evidence>
<proteinExistence type="predicted"/>
<dbReference type="Proteomes" id="UP001497623">
    <property type="component" value="Unassembled WGS sequence"/>
</dbReference>
<comment type="caution">
    <text evidence="1">The sequence shown here is derived from an EMBL/GenBank/DDBJ whole genome shotgun (WGS) entry which is preliminary data.</text>
</comment>
<organism evidence="1 2">
    <name type="scientific">Meganyctiphanes norvegica</name>
    <name type="common">Northern krill</name>
    <name type="synonym">Thysanopoda norvegica</name>
    <dbReference type="NCBI Taxonomy" id="48144"/>
    <lineage>
        <taxon>Eukaryota</taxon>
        <taxon>Metazoa</taxon>
        <taxon>Ecdysozoa</taxon>
        <taxon>Arthropoda</taxon>
        <taxon>Crustacea</taxon>
        <taxon>Multicrustacea</taxon>
        <taxon>Malacostraca</taxon>
        <taxon>Eumalacostraca</taxon>
        <taxon>Eucarida</taxon>
        <taxon>Euphausiacea</taxon>
        <taxon>Euphausiidae</taxon>
        <taxon>Meganyctiphanes</taxon>
    </lineage>
</organism>
<dbReference type="AlphaFoldDB" id="A0AAV2PHX7"/>
<keyword evidence="2" id="KW-1185">Reference proteome</keyword>